<dbReference type="GO" id="GO:0003723">
    <property type="term" value="F:RNA binding"/>
    <property type="evidence" value="ECO:0007669"/>
    <property type="project" value="InterPro"/>
</dbReference>
<evidence type="ECO:0000313" key="11">
    <source>
        <dbReference type="Proteomes" id="UP000318297"/>
    </source>
</evidence>
<dbReference type="PRINTS" id="PR00474">
    <property type="entry name" value="GLU5KINASE"/>
</dbReference>
<evidence type="ECO:0000256" key="4">
    <source>
        <dbReference type="ARBA" id="ARBA00022679"/>
    </source>
</evidence>
<dbReference type="SMART" id="SM00359">
    <property type="entry name" value="PUA"/>
    <property type="match status" value="1"/>
</dbReference>
<keyword evidence="2 8" id="KW-0028">Amino-acid biosynthesis</keyword>
<dbReference type="GO" id="GO:0004349">
    <property type="term" value="F:glutamate 5-kinase activity"/>
    <property type="evidence" value="ECO:0007669"/>
    <property type="project" value="UniProtKB-UniRule"/>
</dbReference>
<comment type="function">
    <text evidence="8">Catalyzes the transfer of a phosphate group to glutamate to form L-glutamate 5-phosphate.</text>
</comment>
<dbReference type="Pfam" id="PF00696">
    <property type="entry name" value="AA_kinase"/>
    <property type="match status" value="1"/>
</dbReference>
<dbReference type="Gene3D" id="3.40.1160.10">
    <property type="entry name" value="Acetylglutamate kinase-like"/>
    <property type="match status" value="2"/>
</dbReference>
<feature type="binding site" evidence="8">
    <location>
        <position position="18"/>
    </location>
    <ligand>
        <name>ATP</name>
        <dbReference type="ChEBI" id="CHEBI:30616"/>
    </ligand>
</feature>
<dbReference type="InterPro" id="IPR001048">
    <property type="entry name" value="Asp/Glu/Uridylate_kinase"/>
</dbReference>
<comment type="similarity">
    <text evidence="8">Belongs to the glutamate 5-kinase family.</text>
</comment>
<evidence type="ECO:0000256" key="7">
    <source>
        <dbReference type="ARBA" id="ARBA00022840"/>
    </source>
</evidence>
<dbReference type="RefSeq" id="WP_145226216.1">
    <property type="nucleotide sequence ID" value="NZ_VIVQ01000001.1"/>
</dbReference>
<evidence type="ECO:0000259" key="9">
    <source>
        <dbReference type="SMART" id="SM00359"/>
    </source>
</evidence>
<dbReference type="InterPro" id="IPR005715">
    <property type="entry name" value="Glu_5kinase/COase_Synthase"/>
</dbReference>
<dbReference type="InterPro" id="IPR036974">
    <property type="entry name" value="PUA_sf"/>
</dbReference>
<gene>
    <name evidence="8" type="primary">proB</name>
    <name evidence="10" type="ORF">BKA23_1107</name>
</gene>
<dbReference type="InterPro" id="IPR011529">
    <property type="entry name" value="Glu_5kinase"/>
</dbReference>
<dbReference type="PANTHER" id="PTHR43654:SF1">
    <property type="entry name" value="ISOPENTENYL PHOSPHATE KINASE"/>
    <property type="match status" value="1"/>
</dbReference>
<proteinExistence type="inferred from homology"/>
<feature type="binding site" evidence="8">
    <location>
        <begin position="177"/>
        <end position="178"/>
    </location>
    <ligand>
        <name>ATP</name>
        <dbReference type="ChEBI" id="CHEBI:30616"/>
    </ligand>
</feature>
<evidence type="ECO:0000256" key="3">
    <source>
        <dbReference type="ARBA" id="ARBA00022650"/>
    </source>
</evidence>
<evidence type="ECO:0000256" key="2">
    <source>
        <dbReference type="ARBA" id="ARBA00022605"/>
    </source>
</evidence>
<dbReference type="Gene3D" id="2.30.130.10">
    <property type="entry name" value="PUA domain"/>
    <property type="match status" value="1"/>
</dbReference>
<dbReference type="SUPFAM" id="SSF53633">
    <property type="entry name" value="Carbamate kinase-like"/>
    <property type="match status" value="1"/>
</dbReference>
<feature type="binding site" evidence="8">
    <location>
        <position position="145"/>
    </location>
    <ligand>
        <name>substrate</name>
    </ligand>
</feature>
<keyword evidence="3 8" id="KW-0641">Proline biosynthesis</keyword>
<dbReference type="CDD" id="cd21157">
    <property type="entry name" value="PUA_G5K"/>
    <property type="match status" value="1"/>
</dbReference>
<dbReference type="NCBIfam" id="TIGR01027">
    <property type="entry name" value="proB"/>
    <property type="match status" value="1"/>
</dbReference>
<dbReference type="Proteomes" id="UP000318297">
    <property type="component" value="Unassembled WGS sequence"/>
</dbReference>
<accession>A0A561E9P0</accession>
<dbReference type="FunFam" id="3.40.1160.10:FF:000018">
    <property type="entry name" value="Glutamate 5-kinase"/>
    <property type="match status" value="1"/>
</dbReference>
<dbReference type="InterPro" id="IPR002478">
    <property type="entry name" value="PUA"/>
</dbReference>
<organism evidence="10 11">
    <name type="scientific">Rudaeicoccus suwonensis</name>
    <dbReference type="NCBI Taxonomy" id="657409"/>
    <lineage>
        <taxon>Bacteria</taxon>
        <taxon>Bacillati</taxon>
        <taxon>Actinomycetota</taxon>
        <taxon>Actinomycetes</taxon>
        <taxon>Micrococcales</taxon>
        <taxon>Dermacoccaceae</taxon>
        <taxon>Rudaeicoccus</taxon>
    </lineage>
</organism>
<dbReference type="InterPro" id="IPR015947">
    <property type="entry name" value="PUA-like_sf"/>
</dbReference>
<comment type="pathway">
    <text evidence="8">Amino-acid biosynthesis; L-proline biosynthesis; L-glutamate 5-semialdehyde from L-glutamate: step 1/2.</text>
</comment>
<name>A0A561E9P0_9MICO</name>
<dbReference type="PIRSF" id="PIRSF000729">
    <property type="entry name" value="GK"/>
    <property type="match status" value="1"/>
</dbReference>
<dbReference type="EC" id="2.7.2.11" evidence="8"/>
<dbReference type="GO" id="GO:0005524">
    <property type="term" value="F:ATP binding"/>
    <property type="evidence" value="ECO:0007669"/>
    <property type="project" value="UniProtKB-KW"/>
</dbReference>
<protein>
    <recommendedName>
        <fullName evidence="8">Glutamate 5-kinase</fullName>
        <ecNumber evidence="8">2.7.2.11</ecNumber>
    </recommendedName>
    <alternativeName>
        <fullName evidence="8">Gamma-glutamyl kinase</fullName>
        <shortName evidence="8">GK</shortName>
    </alternativeName>
</protein>
<keyword evidence="7 8" id="KW-0067">ATP-binding</keyword>
<dbReference type="HAMAP" id="MF_00456">
    <property type="entry name" value="ProB"/>
    <property type="match status" value="1"/>
</dbReference>
<comment type="catalytic activity">
    <reaction evidence="8">
        <text>L-glutamate + ATP = L-glutamyl 5-phosphate + ADP</text>
        <dbReference type="Rhea" id="RHEA:14877"/>
        <dbReference type="ChEBI" id="CHEBI:29985"/>
        <dbReference type="ChEBI" id="CHEBI:30616"/>
        <dbReference type="ChEBI" id="CHEBI:58274"/>
        <dbReference type="ChEBI" id="CHEBI:456216"/>
        <dbReference type="EC" id="2.7.2.11"/>
    </reaction>
</comment>
<dbReference type="CDD" id="cd04242">
    <property type="entry name" value="AAK_G5K_ProB"/>
    <property type="match status" value="1"/>
</dbReference>
<dbReference type="InterPro" id="IPR019797">
    <property type="entry name" value="Glutamate_5-kinase_CS"/>
</dbReference>
<keyword evidence="11" id="KW-1185">Reference proteome</keyword>
<dbReference type="PROSITE" id="PS50890">
    <property type="entry name" value="PUA"/>
    <property type="match status" value="1"/>
</dbReference>
<feature type="binding site" evidence="8">
    <location>
        <position position="157"/>
    </location>
    <ligand>
        <name>substrate</name>
    </ligand>
</feature>
<dbReference type="PANTHER" id="PTHR43654">
    <property type="entry name" value="GLUTAMATE 5-KINASE"/>
    <property type="match status" value="1"/>
</dbReference>
<dbReference type="InterPro" id="IPR036393">
    <property type="entry name" value="AceGlu_kinase-like_sf"/>
</dbReference>
<keyword evidence="5 8" id="KW-0547">Nucleotide-binding</keyword>
<evidence type="ECO:0000256" key="5">
    <source>
        <dbReference type="ARBA" id="ARBA00022741"/>
    </source>
</evidence>
<evidence type="ECO:0000256" key="6">
    <source>
        <dbReference type="ARBA" id="ARBA00022777"/>
    </source>
</evidence>
<keyword evidence="4 8" id="KW-0808">Transferase</keyword>
<dbReference type="GO" id="GO:0055129">
    <property type="term" value="P:L-proline biosynthetic process"/>
    <property type="evidence" value="ECO:0007669"/>
    <property type="project" value="UniProtKB-UniRule"/>
</dbReference>
<feature type="binding site" evidence="8">
    <location>
        <begin position="218"/>
        <end position="224"/>
    </location>
    <ligand>
        <name>ATP</name>
        <dbReference type="ChEBI" id="CHEBI:30616"/>
    </ligand>
</feature>
<comment type="subcellular location">
    <subcellularLocation>
        <location evidence="8">Cytoplasm</location>
    </subcellularLocation>
</comment>
<dbReference type="OrthoDB" id="9804434at2"/>
<reference evidence="10 11" key="1">
    <citation type="submission" date="2019-06" db="EMBL/GenBank/DDBJ databases">
        <title>Sequencing the genomes of 1000 actinobacteria strains.</title>
        <authorList>
            <person name="Klenk H.-P."/>
        </authorList>
    </citation>
    <scope>NUCLEOTIDE SEQUENCE [LARGE SCALE GENOMIC DNA]</scope>
    <source>
        <strain evidence="10 11">DSM 19560</strain>
    </source>
</reference>
<keyword evidence="6 8" id="KW-0418">Kinase</keyword>
<dbReference type="InterPro" id="IPR041739">
    <property type="entry name" value="G5K_ProB"/>
</dbReference>
<sequence length="387" mass="39707">MSSELRSRIAAARTVVVKVGSSSLTDPRGGLSTGRIDSLVAVLAKRRLAGANVVLVSSGAIAAGMVPLRLPRRPRDLATQQAAASVGQGALLAAYTSAFADHQLTVGQVLLTADDVTRRGHYTNARRTLERLLALGVVPVINENDTVATHEIRFGDNDRLAALVAHLIDADALVLLSDVDALYDGPPSRPGALRIGAVLGPEDLAGVDIGTAGTSVGTGGMVTKVEAAAIATSAGVPTVLTSTGNAGAALAGHDIGTVFAPTSERPSARALWLRHATTPAGRLVLDAGAVTAVTTRGTSLLPAGIRAVEGHFSAGDAVDLVDETGHAVARGLVNYDSRELPELLGHTTRELAATLGPTYEREVVHRDHLVLLSHGLSGTPTGDRAGR</sequence>
<feature type="binding site" evidence="8">
    <location>
        <position position="58"/>
    </location>
    <ligand>
        <name>substrate</name>
    </ligand>
</feature>
<dbReference type="InterPro" id="IPR001057">
    <property type="entry name" value="Glu/AcGlu_kinase"/>
</dbReference>
<feature type="domain" description="PUA" evidence="9">
    <location>
        <begin position="281"/>
        <end position="360"/>
    </location>
</feature>
<dbReference type="EMBL" id="VIVQ01000001">
    <property type="protein sequence ID" value="TWE12307.1"/>
    <property type="molecule type" value="Genomic_DNA"/>
</dbReference>
<dbReference type="Pfam" id="PF01472">
    <property type="entry name" value="PUA"/>
    <property type="match status" value="1"/>
</dbReference>
<dbReference type="SUPFAM" id="SSF88697">
    <property type="entry name" value="PUA domain-like"/>
    <property type="match status" value="1"/>
</dbReference>
<dbReference type="GO" id="GO:0005829">
    <property type="term" value="C:cytosol"/>
    <property type="evidence" value="ECO:0007669"/>
    <property type="project" value="TreeGrafter"/>
</dbReference>
<evidence type="ECO:0000256" key="8">
    <source>
        <dbReference type="HAMAP-Rule" id="MF_00456"/>
    </source>
</evidence>
<keyword evidence="1 8" id="KW-0963">Cytoplasm</keyword>
<dbReference type="PROSITE" id="PS00902">
    <property type="entry name" value="GLUTAMATE_5_KINASE"/>
    <property type="match status" value="1"/>
</dbReference>
<dbReference type="AlphaFoldDB" id="A0A561E9P0"/>
<evidence type="ECO:0000313" key="10">
    <source>
        <dbReference type="EMBL" id="TWE12307.1"/>
    </source>
</evidence>
<dbReference type="UniPathway" id="UPA00098">
    <property type="reaction ID" value="UER00359"/>
</dbReference>
<evidence type="ECO:0000256" key="1">
    <source>
        <dbReference type="ARBA" id="ARBA00022490"/>
    </source>
</evidence>
<comment type="caution">
    <text evidence="10">The sequence shown here is derived from an EMBL/GenBank/DDBJ whole genome shotgun (WGS) entry which is preliminary data.</text>
</comment>